<organism evidence="2 3">
    <name type="scientific">Protopolystoma xenopodis</name>
    <dbReference type="NCBI Taxonomy" id="117903"/>
    <lineage>
        <taxon>Eukaryota</taxon>
        <taxon>Metazoa</taxon>
        <taxon>Spiralia</taxon>
        <taxon>Lophotrochozoa</taxon>
        <taxon>Platyhelminthes</taxon>
        <taxon>Monogenea</taxon>
        <taxon>Polyopisthocotylea</taxon>
        <taxon>Polystomatidea</taxon>
        <taxon>Polystomatidae</taxon>
        <taxon>Protopolystoma</taxon>
    </lineage>
</organism>
<evidence type="ECO:0000256" key="1">
    <source>
        <dbReference type="SAM" id="MobiDB-lite"/>
    </source>
</evidence>
<dbReference type="EMBL" id="CAAALY010119116">
    <property type="protein sequence ID" value="VEL31138.1"/>
    <property type="molecule type" value="Genomic_DNA"/>
</dbReference>
<evidence type="ECO:0000313" key="3">
    <source>
        <dbReference type="Proteomes" id="UP000784294"/>
    </source>
</evidence>
<dbReference type="AlphaFoldDB" id="A0A3S5FFD6"/>
<dbReference type="Proteomes" id="UP000784294">
    <property type="component" value="Unassembled WGS sequence"/>
</dbReference>
<proteinExistence type="predicted"/>
<evidence type="ECO:0000313" key="2">
    <source>
        <dbReference type="EMBL" id="VEL31138.1"/>
    </source>
</evidence>
<reference evidence="2" key="1">
    <citation type="submission" date="2018-11" db="EMBL/GenBank/DDBJ databases">
        <authorList>
            <consortium name="Pathogen Informatics"/>
        </authorList>
    </citation>
    <scope>NUCLEOTIDE SEQUENCE</scope>
</reference>
<keyword evidence="3" id="KW-1185">Reference proteome</keyword>
<protein>
    <submittedName>
        <fullName evidence="2">Uncharacterized protein</fullName>
    </submittedName>
</protein>
<sequence>MQNEGPLGSAAMTSGFLSHFAFDPSAEDSPDLDSPWPRLLCEDDSRTGSGVNKDNEGSLSESEGGVSMFDDSSSTVFFNPDVGRKWTQVTWSPKEAVVAFGHADGIHLIEALPA</sequence>
<accession>A0A3S5FFD6</accession>
<name>A0A3S5FFD6_9PLAT</name>
<feature type="region of interest" description="Disordered" evidence="1">
    <location>
        <begin position="25"/>
        <end position="67"/>
    </location>
</feature>
<comment type="caution">
    <text evidence="2">The sequence shown here is derived from an EMBL/GenBank/DDBJ whole genome shotgun (WGS) entry which is preliminary data.</text>
</comment>
<gene>
    <name evidence="2" type="ORF">PXEA_LOCUS24578</name>
</gene>